<accession>A0A0F9QA72</accession>
<dbReference type="PANTHER" id="PTHR39160">
    <property type="entry name" value="CELL WALL-BINDING PROTEIN YOCH"/>
    <property type="match status" value="1"/>
</dbReference>
<dbReference type="CDD" id="cd14667">
    <property type="entry name" value="3D_containing_proteins"/>
    <property type="match status" value="1"/>
</dbReference>
<gene>
    <name evidence="3" type="ORF">LCGC14_0798390</name>
</gene>
<feature type="domain" description="3D" evidence="2">
    <location>
        <begin position="82"/>
        <end position="121"/>
    </location>
</feature>
<dbReference type="AlphaFoldDB" id="A0A0F9QA72"/>
<evidence type="ECO:0000313" key="3">
    <source>
        <dbReference type="EMBL" id="KKN33957.1"/>
    </source>
</evidence>
<dbReference type="InterPro" id="IPR051933">
    <property type="entry name" value="Resuscitation_pf_RpfB"/>
</dbReference>
<dbReference type="PANTHER" id="PTHR39160:SF4">
    <property type="entry name" value="RESUSCITATION-PROMOTING FACTOR RPFB"/>
    <property type="match status" value="1"/>
</dbReference>
<reference evidence="3" key="1">
    <citation type="journal article" date="2015" name="Nature">
        <title>Complex archaea that bridge the gap between prokaryotes and eukaryotes.</title>
        <authorList>
            <person name="Spang A."/>
            <person name="Saw J.H."/>
            <person name="Jorgensen S.L."/>
            <person name="Zaremba-Niedzwiedzka K."/>
            <person name="Martijn J."/>
            <person name="Lind A.E."/>
            <person name="van Eijk R."/>
            <person name="Schleper C."/>
            <person name="Guy L."/>
            <person name="Ettema T.J."/>
        </authorList>
    </citation>
    <scope>NUCLEOTIDE SEQUENCE</scope>
</reference>
<dbReference type="Pfam" id="PF06725">
    <property type="entry name" value="3D"/>
    <property type="match status" value="1"/>
</dbReference>
<dbReference type="PROSITE" id="PS51257">
    <property type="entry name" value="PROKAR_LIPOPROTEIN"/>
    <property type="match status" value="1"/>
</dbReference>
<dbReference type="GO" id="GO:0004553">
    <property type="term" value="F:hydrolase activity, hydrolyzing O-glycosyl compounds"/>
    <property type="evidence" value="ECO:0007669"/>
    <property type="project" value="InterPro"/>
</dbReference>
<keyword evidence="1" id="KW-0732">Signal</keyword>
<organism evidence="3">
    <name type="scientific">marine sediment metagenome</name>
    <dbReference type="NCBI Taxonomy" id="412755"/>
    <lineage>
        <taxon>unclassified sequences</taxon>
        <taxon>metagenomes</taxon>
        <taxon>ecological metagenomes</taxon>
    </lineage>
</organism>
<sequence>MIRTLIIALFAVVAIGIACWAVSSQATVPLSVYTPDPESQPQAILGNISAYCPGPCCCQQFSDMITASGHRIRYGDRIVAAPSNTPFGTIVEIEGYGQFTVEDRGGAITDNKLDVLFYEKSQNPNMTDIEWSHQQALIFGRKYLQVKIDIL</sequence>
<dbReference type="EMBL" id="LAZR01002137">
    <property type="protein sequence ID" value="KKN33957.1"/>
    <property type="molecule type" value="Genomic_DNA"/>
</dbReference>
<name>A0A0F9QA72_9ZZZZ</name>
<dbReference type="InterPro" id="IPR059180">
    <property type="entry name" value="3D_YorM"/>
</dbReference>
<evidence type="ECO:0000259" key="2">
    <source>
        <dbReference type="Pfam" id="PF06725"/>
    </source>
</evidence>
<evidence type="ECO:0000256" key="1">
    <source>
        <dbReference type="ARBA" id="ARBA00022729"/>
    </source>
</evidence>
<dbReference type="GO" id="GO:0009254">
    <property type="term" value="P:peptidoglycan turnover"/>
    <property type="evidence" value="ECO:0007669"/>
    <property type="project" value="InterPro"/>
</dbReference>
<proteinExistence type="predicted"/>
<dbReference type="GO" id="GO:0019867">
    <property type="term" value="C:outer membrane"/>
    <property type="evidence" value="ECO:0007669"/>
    <property type="project" value="InterPro"/>
</dbReference>
<protein>
    <recommendedName>
        <fullName evidence="2">3D domain-containing protein</fullName>
    </recommendedName>
</protein>
<dbReference type="InterPro" id="IPR010611">
    <property type="entry name" value="3D_dom"/>
</dbReference>
<comment type="caution">
    <text evidence="3">The sequence shown here is derived from an EMBL/GenBank/DDBJ whole genome shotgun (WGS) entry which is preliminary data.</text>
</comment>